<dbReference type="PROSITE" id="PS50977">
    <property type="entry name" value="HTH_TETR_2"/>
    <property type="match status" value="1"/>
</dbReference>
<dbReference type="InterPro" id="IPR036271">
    <property type="entry name" value="Tet_transcr_reg_TetR-rel_C_sf"/>
</dbReference>
<name>A0A4V2RZA4_9ACTN</name>
<proteinExistence type="predicted"/>
<dbReference type="InterPro" id="IPR009057">
    <property type="entry name" value="Homeodomain-like_sf"/>
</dbReference>
<evidence type="ECO:0000256" key="4">
    <source>
        <dbReference type="PROSITE-ProRule" id="PRU00335"/>
    </source>
</evidence>
<dbReference type="SUPFAM" id="SSF46689">
    <property type="entry name" value="Homeodomain-like"/>
    <property type="match status" value="1"/>
</dbReference>
<evidence type="ECO:0000256" key="3">
    <source>
        <dbReference type="ARBA" id="ARBA00023163"/>
    </source>
</evidence>
<dbReference type="SUPFAM" id="SSF48498">
    <property type="entry name" value="Tetracyclin repressor-like, C-terminal domain"/>
    <property type="match status" value="1"/>
</dbReference>
<dbReference type="InterPro" id="IPR023772">
    <property type="entry name" value="DNA-bd_HTH_TetR-type_CS"/>
</dbReference>
<keyword evidence="3" id="KW-0804">Transcription</keyword>
<organism evidence="6 7">
    <name type="scientific">Kribbella steppae</name>
    <dbReference type="NCBI Taxonomy" id="2512223"/>
    <lineage>
        <taxon>Bacteria</taxon>
        <taxon>Bacillati</taxon>
        <taxon>Actinomycetota</taxon>
        <taxon>Actinomycetes</taxon>
        <taxon>Propionibacteriales</taxon>
        <taxon>Kribbellaceae</taxon>
        <taxon>Kribbella</taxon>
    </lineage>
</organism>
<dbReference type="GO" id="GO:0000976">
    <property type="term" value="F:transcription cis-regulatory region binding"/>
    <property type="evidence" value="ECO:0007669"/>
    <property type="project" value="TreeGrafter"/>
</dbReference>
<evidence type="ECO:0000256" key="2">
    <source>
        <dbReference type="ARBA" id="ARBA00023125"/>
    </source>
</evidence>
<dbReference type="Pfam" id="PF00440">
    <property type="entry name" value="TetR_N"/>
    <property type="match status" value="1"/>
</dbReference>
<dbReference type="Gene3D" id="1.10.10.60">
    <property type="entry name" value="Homeodomain-like"/>
    <property type="match status" value="1"/>
</dbReference>
<dbReference type="InterPro" id="IPR050109">
    <property type="entry name" value="HTH-type_TetR-like_transc_reg"/>
</dbReference>
<dbReference type="InterPro" id="IPR001647">
    <property type="entry name" value="HTH_TetR"/>
</dbReference>
<keyword evidence="2 4" id="KW-0238">DNA-binding</keyword>
<evidence type="ECO:0000313" key="7">
    <source>
        <dbReference type="Proteomes" id="UP000294508"/>
    </source>
</evidence>
<evidence type="ECO:0000256" key="1">
    <source>
        <dbReference type="ARBA" id="ARBA00023015"/>
    </source>
</evidence>
<sequence length="190" mass="20898">MTRMEPVAESNRRRQAERRREQLLDAALELFAERGVDGTSVKALAQAAGVTPGLLYHYFESKEALVVALLSERGFLPQLRALVSEGADERPAREVLTDLLEGFDRTLAENAQLMSLFFDAGRARPKLNGFATEGQQVISDFLRARIATGELRPHDTAVAARVLVSTIALARLTNTPTNPKSLIDLLFPTP</sequence>
<dbReference type="GO" id="GO:0003700">
    <property type="term" value="F:DNA-binding transcription factor activity"/>
    <property type="evidence" value="ECO:0007669"/>
    <property type="project" value="TreeGrafter"/>
</dbReference>
<evidence type="ECO:0000313" key="6">
    <source>
        <dbReference type="EMBL" id="TCO24955.1"/>
    </source>
</evidence>
<dbReference type="PROSITE" id="PS01081">
    <property type="entry name" value="HTH_TETR_1"/>
    <property type="match status" value="1"/>
</dbReference>
<accession>A0A4V2RZA4</accession>
<comment type="caution">
    <text evidence="6">The sequence shown here is derived from an EMBL/GenBank/DDBJ whole genome shotgun (WGS) entry which is preliminary data.</text>
</comment>
<dbReference type="Proteomes" id="UP000294508">
    <property type="component" value="Unassembled WGS sequence"/>
</dbReference>
<gene>
    <name evidence="6" type="ORF">EV652_108492</name>
</gene>
<evidence type="ECO:0000259" key="5">
    <source>
        <dbReference type="PROSITE" id="PS50977"/>
    </source>
</evidence>
<dbReference type="PANTHER" id="PTHR30055">
    <property type="entry name" value="HTH-TYPE TRANSCRIPTIONAL REGULATOR RUTR"/>
    <property type="match status" value="1"/>
</dbReference>
<dbReference type="EMBL" id="SLWN01000008">
    <property type="protein sequence ID" value="TCO24955.1"/>
    <property type="molecule type" value="Genomic_DNA"/>
</dbReference>
<dbReference type="PANTHER" id="PTHR30055:SF234">
    <property type="entry name" value="HTH-TYPE TRANSCRIPTIONAL REGULATOR BETI"/>
    <property type="match status" value="1"/>
</dbReference>
<feature type="DNA-binding region" description="H-T-H motif" evidence="4">
    <location>
        <begin position="40"/>
        <end position="59"/>
    </location>
</feature>
<keyword evidence="7" id="KW-1185">Reference proteome</keyword>
<protein>
    <submittedName>
        <fullName evidence="6">TetR family transcriptional regulator</fullName>
    </submittedName>
</protein>
<reference evidence="6 7" key="1">
    <citation type="journal article" date="2015" name="Stand. Genomic Sci.">
        <title>Genomic Encyclopedia of Bacterial and Archaeal Type Strains, Phase III: the genomes of soil and plant-associated and newly described type strains.</title>
        <authorList>
            <person name="Whitman W.B."/>
            <person name="Woyke T."/>
            <person name="Klenk H.P."/>
            <person name="Zhou Y."/>
            <person name="Lilburn T.G."/>
            <person name="Beck B.J."/>
            <person name="De Vos P."/>
            <person name="Vandamme P."/>
            <person name="Eisen J.A."/>
            <person name="Garrity G."/>
            <person name="Hugenholtz P."/>
            <person name="Kyrpides N.C."/>
        </authorList>
    </citation>
    <scope>NUCLEOTIDE SEQUENCE [LARGE SCALE GENOMIC DNA]</scope>
    <source>
        <strain evidence="6 7">VKM Ac-2572</strain>
    </source>
</reference>
<dbReference type="AlphaFoldDB" id="A0A4V2RZA4"/>
<dbReference type="Gene3D" id="1.10.357.10">
    <property type="entry name" value="Tetracycline Repressor, domain 2"/>
    <property type="match status" value="1"/>
</dbReference>
<dbReference type="PRINTS" id="PR00455">
    <property type="entry name" value="HTHTETR"/>
</dbReference>
<keyword evidence="1" id="KW-0805">Transcription regulation</keyword>
<feature type="domain" description="HTH tetR-type" evidence="5">
    <location>
        <begin position="17"/>
        <end position="77"/>
    </location>
</feature>